<accession>A0A845BCW8</accession>
<feature type="compositionally biased region" description="Pro residues" evidence="1">
    <location>
        <begin position="255"/>
        <end position="266"/>
    </location>
</feature>
<comment type="caution">
    <text evidence="2">The sequence shown here is derived from an EMBL/GenBank/DDBJ whole genome shotgun (WGS) entry which is preliminary data.</text>
</comment>
<gene>
    <name evidence="2" type="ORF">E0493_11215</name>
</gene>
<dbReference type="RefSeq" id="WP_160937038.1">
    <property type="nucleotide sequence ID" value="NZ_SNVJ01000008.1"/>
</dbReference>
<reference evidence="2 3" key="1">
    <citation type="submission" date="2019-03" db="EMBL/GenBank/DDBJ databases">
        <title>Roseomonas sp. a novel Roseomonas species isolated from Sea whip Gorgonian.</title>
        <authorList>
            <person name="Li F."/>
            <person name="Pan X."/>
            <person name="Huang S."/>
            <person name="Li Z."/>
            <person name="Meng B."/>
        </authorList>
    </citation>
    <scope>NUCLEOTIDE SEQUENCE [LARGE SCALE GENOMIC DNA]</scope>
    <source>
        <strain evidence="2 3">M0104</strain>
    </source>
</reference>
<dbReference type="EMBL" id="SNVJ01000008">
    <property type="protein sequence ID" value="MXP63914.1"/>
    <property type="molecule type" value="Genomic_DNA"/>
</dbReference>
<evidence type="ECO:0000313" key="2">
    <source>
        <dbReference type="EMBL" id="MXP63914.1"/>
    </source>
</evidence>
<dbReference type="Proteomes" id="UP000460715">
    <property type="component" value="Unassembled WGS sequence"/>
</dbReference>
<proteinExistence type="predicted"/>
<protein>
    <submittedName>
        <fullName evidence="2">Uncharacterized protein</fullName>
    </submittedName>
</protein>
<organism evidence="2 3">
    <name type="scientific">Teichococcus coralli</name>
    <dbReference type="NCBI Taxonomy" id="2545983"/>
    <lineage>
        <taxon>Bacteria</taxon>
        <taxon>Pseudomonadati</taxon>
        <taxon>Pseudomonadota</taxon>
        <taxon>Alphaproteobacteria</taxon>
        <taxon>Acetobacterales</taxon>
        <taxon>Roseomonadaceae</taxon>
        <taxon>Roseomonas</taxon>
    </lineage>
</organism>
<dbReference type="AlphaFoldDB" id="A0A845BCW8"/>
<evidence type="ECO:0000256" key="1">
    <source>
        <dbReference type="SAM" id="MobiDB-lite"/>
    </source>
</evidence>
<feature type="region of interest" description="Disordered" evidence="1">
    <location>
        <begin position="237"/>
        <end position="266"/>
    </location>
</feature>
<evidence type="ECO:0000313" key="3">
    <source>
        <dbReference type="Proteomes" id="UP000460715"/>
    </source>
</evidence>
<keyword evidence="3" id="KW-1185">Reference proteome</keyword>
<name>A0A845BCW8_9PROT</name>
<sequence>MIIFDLLGLAPGDDADLPPPDAPDRVLVRWLEARLGRPPAWFEVLELRSLLRALARRRTWWAWWRRLRPLRLPAREDLVADFLASVEGKLLLRALGGSMAALVAQLRLPNPFGGYDGRHPTASRPTWLERLHDRVAGGGAVPLWAQAEAATAYTTWKVTGVPVLAPGFMPEMVEFLAPAHAAALNVLSPGAAMDFAARLRAARRSEAGRRAALGELARIGTEAMELWPDVARRSATPPLGLWPPAGPEDGAAPPVAAPAPPGGSSL</sequence>